<dbReference type="PANTHER" id="PTHR47417">
    <property type="entry name" value="SMR DOMAIN-CONTAINING PROTEIN YPL199C"/>
    <property type="match status" value="1"/>
</dbReference>
<dbReference type="InterPro" id="IPR013899">
    <property type="entry name" value="DUF1771"/>
</dbReference>
<dbReference type="OrthoDB" id="3231855at2759"/>
<comment type="caution">
    <text evidence="2">The sequence shown here is derived from an EMBL/GenBank/DDBJ whole genome shotgun (WGS) entry which is preliminary data.</text>
</comment>
<dbReference type="Pfam" id="PF01713">
    <property type="entry name" value="Smr"/>
    <property type="match status" value="1"/>
</dbReference>
<dbReference type="SMART" id="SM01162">
    <property type="entry name" value="DUF1771"/>
    <property type="match status" value="1"/>
</dbReference>
<evidence type="ECO:0000313" key="2">
    <source>
        <dbReference type="EMBL" id="KAG1818705.1"/>
    </source>
</evidence>
<accession>A0A9P7EDQ5</accession>
<sequence length="159" mass="18199">DPHEDIDSLRLRARNERNRMEECFNQSREAYARNEVRLAKQLSQGGEAHKDNMERLDKEASTKIFQGMRPMDGGHGPDTIDLHRLYVFEAKVYFDDAVQGIRDRGESSLHVITGRGNHCENNIPRIRPEIQEYGRSLGLSVEVDPDNDGRLLVNINDPS</sequence>
<proteinExistence type="predicted"/>
<reference evidence="2" key="1">
    <citation type="journal article" date="2020" name="New Phytol.">
        <title>Comparative genomics reveals dynamic genome evolution in host specialist ectomycorrhizal fungi.</title>
        <authorList>
            <person name="Lofgren L.A."/>
            <person name="Nguyen N.H."/>
            <person name="Vilgalys R."/>
            <person name="Ruytinx J."/>
            <person name="Liao H.L."/>
            <person name="Branco S."/>
            <person name="Kuo A."/>
            <person name="LaButti K."/>
            <person name="Lipzen A."/>
            <person name="Andreopoulos W."/>
            <person name="Pangilinan J."/>
            <person name="Riley R."/>
            <person name="Hundley H."/>
            <person name="Na H."/>
            <person name="Barry K."/>
            <person name="Grigoriev I.V."/>
            <person name="Stajich J.E."/>
            <person name="Kennedy P.G."/>
        </authorList>
    </citation>
    <scope>NUCLEOTIDE SEQUENCE</scope>
    <source>
        <strain evidence="2">MN1</strain>
    </source>
</reference>
<dbReference type="Pfam" id="PF08590">
    <property type="entry name" value="DUF1771"/>
    <property type="match status" value="1"/>
</dbReference>
<dbReference type="InterPro" id="IPR002625">
    <property type="entry name" value="Smr_dom"/>
</dbReference>
<dbReference type="EMBL" id="JABBWG010000011">
    <property type="protein sequence ID" value="KAG1818705.1"/>
    <property type="molecule type" value="Genomic_DNA"/>
</dbReference>
<dbReference type="PROSITE" id="PS50828">
    <property type="entry name" value="SMR"/>
    <property type="match status" value="1"/>
</dbReference>
<dbReference type="AlphaFoldDB" id="A0A9P7EDQ5"/>
<evidence type="ECO:0000313" key="3">
    <source>
        <dbReference type="Proteomes" id="UP000807769"/>
    </source>
</evidence>
<protein>
    <recommendedName>
        <fullName evidence="1">Smr domain-containing protein</fullName>
    </recommendedName>
</protein>
<dbReference type="InterPro" id="IPR036063">
    <property type="entry name" value="Smr_dom_sf"/>
</dbReference>
<feature type="domain" description="Smr" evidence="1">
    <location>
        <begin position="80"/>
        <end position="156"/>
    </location>
</feature>
<dbReference type="InterPro" id="IPR053020">
    <property type="entry name" value="Smr_domain_protein"/>
</dbReference>
<dbReference type="PANTHER" id="PTHR47417:SF1">
    <property type="entry name" value="SMR DOMAIN-CONTAINING PROTEIN YPL199C"/>
    <property type="match status" value="1"/>
</dbReference>
<dbReference type="SUPFAM" id="SSF160443">
    <property type="entry name" value="SMR domain-like"/>
    <property type="match status" value="1"/>
</dbReference>
<name>A0A9P7EDQ5_9AGAM</name>
<dbReference type="Gene3D" id="3.30.1370.110">
    <property type="match status" value="1"/>
</dbReference>
<dbReference type="SMART" id="SM00463">
    <property type="entry name" value="SMR"/>
    <property type="match status" value="1"/>
</dbReference>
<feature type="non-terminal residue" evidence="2">
    <location>
        <position position="159"/>
    </location>
</feature>
<organism evidence="2 3">
    <name type="scientific">Suillus subaureus</name>
    <dbReference type="NCBI Taxonomy" id="48587"/>
    <lineage>
        <taxon>Eukaryota</taxon>
        <taxon>Fungi</taxon>
        <taxon>Dikarya</taxon>
        <taxon>Basidiomycota</taxon>
        <taxon>Agaricomycotina</taxon>
        <taxon>Agaricomycetes</taxon>
        <taxon>Agaricomycetidae</taxon>
        <taxon>Boletales</taxon>
        <taxon>Suillineae</taxon>
        <taxon>Suillaceae</taxon>
        <taxon>Suillus</taxon>
    </lineage>
</organism>
<keyword evidence="3" id="KW-1185">Reference proteome</keyword>
<evidence type="ECO:0000259" key="1">
    <source>
        <dbReference type="PROSITE" id="PS50828"/>
    </source>
</evidence>
<dbReference type="RefSeq" id="XP_041194577.1">
    <property type="nucleotide sequence ID" value="XM_041330748.1"/>
</dbReference>
<dbReference type="GeneID" id="64624765"/>
<gene>
    <name evidence="2" type="ORF">BJ212DRAFT_1268774</name>
</gene>
<dbReference type="Proteomes" id="UP000807769">
    <property type="component" value="Unassembled WGS sequence"/>
</dbReference>